<evidence type="ECO:0000313" key="7">
    <source>
        <dbReference type="EMBL" id="KAJ5716373.1"/>
    </source>
</evidence>
<evidence type="ECO:0000256" key="5">
    <source>
        <dbReference type="SAM" id="MobiDB-lite"/>
    </source>
</evidence>
<evidence type="ECO:0008006" key="9">
    <source>
        <dbReference type="Google" id="ProtNLM"/>
    </source>
</evidence>
<comment type="caution">
    <text evidence="7">The sequence shown here is derived from an EMBL/GenBank/DDBJ whole genome shotgun (WGS) entry which is preliminary data.</text>
</comment>
<sequence length="528" mass="59135">MGWSHCNATVENEKINETELWSGGLTFHQLSLVIGGVCALLACIVSIFLIMSHAMHYSKAIHQRHIIRILWMVPIYSIVAWLSILFYNDSVYFEVIGDCYEAFAISSFFSLLCAYIAPDLHSQKDYFRGIQPKPWVWPLNWFQKWACCGSKRGAWRNPRSGLTWFNVIWAGVFQYCIIRVLMTIVAVATQATGRYCEESLSPAFAYIWVVVIESVSVTIAMYCLIQFYIQIKDDIKEHSPFLKILSIKLVIFLSFWQSEVISLLMSSGIVSGSKKVNTIDLKYSLPELLINIEMFIFAVLHLWAFPTKPYIISIQGQEVTDYYGNGKGSYEGGRWGAKALVEAMNPLDLVKAVGRGGRWLFVGRKNRMLDPSYRQTSTDSINLQTPQNGAVTPGATYESGVAMTGGRTGRYGSPPDEEGAVLLAHAQSNPEAGPLGNSYASDAEEYLAGQSGSRYYGQAASPYLPPEQPGAVYHQDTSYHSTAYDPHSAPETHQPYPSYDGPLREQVPMPLPDPYRPPPPYPESHHEL</sequence>
<dbReference type="SMART" id="SM01417">
    <property type="entry name" value="Solute_trans_a"/>
    <property type="match status" value="1"/>
</dbReference>
<dbReference type="PANTHER" id="PTHR23423">
    <property type="entry name" value="ORGANIC SOLUTE TRANSPORTER-RELATED"/>
    <property type="match status" value="1"/>
</dbReference>
<feature type="transmembrane region" description="Helical" evidence="6">
    <location>
        <begin position="30"/>
        <end position="54"/>
    </location>
</feature>
<feature type="transmembrane region" description="Helical" evidence="6">
    <location>
        <begin position="288"/>
        <end position="305"/>
    </location>
</feature>
<accession>A0AAD6HH96</accession>
<keyword evidence="3 6" id="KW-1133">Transmembrane helix</keyword>
<evidence type="ECO:0000256" key="6">
    <source>
        <dbReference type="SAM" id="Phobius"/>
    </source>
</evidence>
<dbReference type="GO" id="GO:0016020">
    <property type="term" value="C:membrane"/>
    <property type="evidence" value="ECO:0007669"/>
    <property type="project" value="UniProtKB-SubCell"/>
</dbReference>
<dbReference type="AlphaFoldDB" id="A0AAD6HH96"/>
<feature type="transmembrane region" description="Helical" evidence="6">
    <location>
        <begin position="205"/>
        <end position="229"/>
    </location>
</feature>
<feature type="compositionally biased region" description="Polar residues" evidence="5">
    <location>
        <begin position="373"/>
        <end position="390"/>
    </location>
</feature>
<dbReference type="Pfam" id="PF03619">
    <property type="entry name" value="Solute_trans_a"/>
    <property type="match status" value="1"/>
</dbReference>
<keyword evidence="4 6" id="KW-0472">Membrane</keyword>
<feature type="region of interest" description="Disordered" evidence="5">
    <location>
        <begin position="458"/>
        <end position="528"/>
    </location>
</feature>
<dbReference type="InterPro" id="IPR005178">
    <property type="entry name" value="Ostalpha/TMEM184C"/>
</dbReference>
<comment type="subcellular location">
    <subcellularLocation>
        <location evidence="1">Membrane</location>
        <topology evidence="1">Multi-pass membrane protein</topology>
    </subcellularLocation>
</comment>
<keyword evidence="2 6" id="KW-0812">Transmembrane</keyword>
<evidence type="ECO:0000256" key="3">
    <source>
        <dbReference type="ARBA" id="ARBA00022989"/>
    </source>
</evidence>
<protein>
    <recommendedName>
        <fullName evidence="9">Organic solute transporter Ost-alpha</fullName>
    </recommendedName>
</protein>
<reference evidence="7" key="1">
    <citation type="journal article" date="2023" name="IMA Fungus">
        <title>Comparative genomic study of the Penicillium genus elucidates a diverse pangenome and 15 lateral gene transfer events.</title>
        <authorList>
            <person name="Petersen C."/>
            <person name="Sorensen T."/>
            <person name="Nielsen M.R."/>
            <person name="Sondergaard T.E."/>
            <person name="Sorensen J.L."/>
            <person name="Fitzpatrick D.A."/>
            <person name="Frisvad J.C."/>
            <person name="Nielsen K.L."/>
        </authorList>
    </citation>
    <scope>NUCLEOTIDE SEQUENCE</scope>
    <source>
        <strain evidence="7">IBT 17514</strain>
    </source>
</reference>
<keyword evidence="8" id="KW-1185">Reference proteome</keyword>
<evidence type="ECO:0000256" key="1">
    <source>
        <dbReference type="ARBA" id="ARBA00004141"/>
    </source>
</evidence>
<reference evidence="7" key="2">
    <citation type="submission" date="2023-01" db="EMBL/GenBank/DDBJ databases">
        <authorList>
            <person name="Petersen C."/>
        </authorList>
    </citation>
    <scope>NUCLEOTIDE SEQUENCE</scope>
    <source>
        <strain evidence="7">IBT 17514</strain>
    </source>
</reference>
<organism evidence="7 8">
    <name type="scientific">Penicillium malachiteum</name>
    <dbReference type="NCBI Taxonomy" id="1324776"/>
    <lineage>
        <taxon>Eukaryota</taxon>
        <taxon>Fungi</taxon>
        <taxon>Dikarya</taxon>
        <taxon>Ascomycota</taxon>
        <taxon>Pezizomycotina</taxon>
        <taxon>Eurotiomycetes</taxon>
        <taxon>Eurotiomycetidae</taxon>
        <taxon>Eurotiales</taxon>
        <taxon>Aspergillaceae</taxon>
        <taxon>Penicillium</taxon>
    </lineage>
</organism>
<feature type="compositionally biased region" description="Pro residues" evidence="5">
    <location>
        <begin position="509"/>
        <end position="522"/>
    </location>
</feature>
<name>A0AAD6HH96_9EURO</name>
<feature type="transmembrane region" description="Helical" evidence="6">
    <location>
        <begin position="161"/>
        <end position="185"/>
    </location>
</feature>
<feature type="transmembrane region" description="Helical" evidence="6">
    <location>
        <begin position="249"/>
        <end position="268"/>
    </location>
</feature>
<proteinExistence type="predicted"/>
<gene>
    <name evidence="7" type="ORF">N7493_008284</name>
</gene>
<evidence type="ECO:0000256" key="4">
    <source>
        <dbReference type="ARBA" id="ARBA00023136"/>
    </source>
</evidence>
<evidence type="ECO:0000313" key="8">
    <source>
        <dbReference type="Proteomes" id="UP001215712"/>
    </source>
</evidence>
<feature type="transmembrane region" description="Helical" evidence="6">
    <location>
        <begin position="66"/>
        <end position="88"/>
    </location>
</feature>
<dbReference type="EMBL" id="JAQJAN010000012">
    <property type="protein sequence ID" value="KAJ5716373.1"/>
    <property type="molecule type" value="Genomic_DNA"/>
</dbReference>
<dbReference type="Proteomes" id="UP001215712">
    <property type="component" value="Unassembled WGS sequence"/>
</dbReference>
<evidence type="ECO:0000256" key="2">
    <source>
        <dbReference type="ARBA" id="ARBA00022692"/>
    </source>
</evidence>
<feature type="region of interest" description="Disordered" evidence="5">
    <location>
        <begin position="373"/>
        <end position="394"/>
    </location>
</feature>